<evidence type="ECO:0008006" key="5">
    <source>
        <dbReference type="Google" id="ProtNLM"/>
    </source>
</evidence>
<keyword evidence="1" id="KW-0472">Membrane</keyword>
<feature type="transmembrane region" description="Helical" evidence="1">
    <location>
        <begin position="268"/>
        <end position="293"/>
    </location>
</feature>
<gene>
    <name evidence="3" type="ORF">Egran_04559</name>
</gene>
<feature type="chain" id="PRO_5012082233" description="Peptidase A1 domain-containing protein" evidence="2">
    <location>
        <begin position="21"/>
        <end position="315"/>
    </location>
</feature>
<keyword evidence="2" id="KW-0732">Signal</keyword>
<keyword evidence="1" id="KW-1133">Transmembrane helix</keyword>
<protein>
    <recommendedName>
        <fullName evidence="5">Peptidase A1 domain-containing protein</fullName>
    </recommendedName>
</protein>
<keyword evidence="1" id="KW-0812">Transmembrane</keyword>
<sequence length="315" mass="34806">MLRYNVIITILLLAIRVSLASKVHPPGRIDLLYPHHRRHYTRREIGVIIDNKLKNKEPHSSLKSNYIVNNQASNTTARQSCAKAVESYPSVVNPSGIVACYTIVSWDNSTGIFQTDIRLYQKSDSTGVFLGYAPSDFTMAMSIPQATLSAPRITMNGSTFSNNSANGRFLQGFENIGQLNPQITLSKLTESDLRILLVPSIVLSARNNTTQGFFGTTLSSDTLSYVAGKFVQANKPFTNITFPEAAALSGPLVSSLSKFVLPGTYIKVFPLGLIITSSWAALLVLVVGVGTVGRYRFRQHYRRRIQRARGYNNKL</sequence>
<reference evidence="3 4" key="1">
    <citation type="journal article" date="2015" name="Environ. Microbiol.">
        <title>Metagenome sequence of Elaphomyces granulatus from sporocarp tissue reveals Ascomycota ectomycorrhizal fingerprints of genome expansion and a Proteobacteria-rich microbiome.</title>
        <authorList>
            <person name="Quandt C.A."/>
            <person name="Kohler A."/>
            <person name="Hesse C.N."/>
            <person name="Sharpton T.J."/>
            <person name="Martin F."/>
            <person name="Spatafora J.W."/>
        </authorList>
    </citation>
    <scope>NUCLEOTIDE SEQUENCE [LARGE SCALE GENOMIC DNA]</scope>
    <source>
        <strain evidence="3 4">OSC145934</strain>
    </source>
</reference>
<name>A0A232LUB5_9EURO</name>
<evidence type="ECO:0000256" key="2">
    <source>
        <dbReference type="SAM" id="SignalP"/>
    </source>
</evidence>
<dbReference type="OrthoDB" id="2596908at2759"/>
<dbReference type="EMBL" id="NPHW01004641">
    <property type="protein sequence ID" value="OXV07674.1"/>
    <property type="molecule type" value="Genomic_DNA"/>
</dbReference>
<accession>A0A232LUB5</accession>
<evidence type="ECO:0000256" key="1">
    <source>
        <dbReference type="SAM" id="Phobius"/>
    </source>
</evidence>
<keyword evidence="4" id="KW-1185">Reference proteome</keyword>
<comment type="caution">
    <text evidence="3">The sequence shown here is derived from an EMBL/GenBank/DDBJ whole genome shotgun (WGS) entry which is preliminary data.</text>
</comment>
<evidence type="ECO:0000313" key="4">
    <source>
        <dbReference type="Proteomes" id="UP000243515"/>
    </source>
</evidence>
<organism evidence="3 4">
    <name type="scientific">Elaphomyces granulatus</name>
    <dbReference type="NCBI Taxonomy" id="519963"/>
    <lineage>
        <taxon>Eukaryota</taxon>
        <taxon>Fungi</taxon>
        <taxon>Dikarya</taxon>
        <taxon>Ascomycota</taxon>
        <taxon>Pezizomycotina</taxon>
        <taxon>Eurotiomycetes</taxon>
        <taxon>Eurotiomycetidae</taxon>
        <taxon>Eurotiales</taxon>
        <taxon>Elaphomycetaceae</taxon>
        <taxon>Elaphomyces</taxon>
    </lineage>
</organism>
<proteinExistence type="predicted"/>
<dbReference type="Proteomes" id="UP000243515">
    <property type="component" value="Unassembled WGS sequence"/>
</dbReference>
<evidence type="ECO:0000313" key="3">
    <source>
        <dbReference type="EMBL" id="OXV07674.1"/>
    </source>
</evidence>
<feature type="signal peptide" evidence="2">
    <location>
        <begin position="1"/>
        <end position="20"/>
    </location>
</feature>
<dbReference type="AlphaFoldDB" id="A0A232LUB5"/>